<dbReference type="EMBL" id="AP004750">
    <property type="protein sequence ID" value="BAD61861.1"/>
    <property type="molecule type" value="Genomic_DNA"/>
</dbReference>
<feature type="compositionally biased region" description="Basic and acidic residues" evidence="1">
    <location>
        <begin position="282"/>
        <end position="293"/>
    </location>
</feature>
<reference evidence="3" key="1">
    <citation type="journal article" date="2005" name="Nature">
        <title>The map-based sequence of the rice genome.</title>
        <authorList>
            <consortium name="International rice genome sequencing project (IRGSP)"/>
            <person name="Matsumoto T."/>
            <person name="Wu J."/>
            <person name="Kanamori H."/>
            <person name="Katayose Y."/>
            <person name="Fujisawa M."/>
            <person name="Namiki N."/>
            <person name="Mizuno H."/>
            <person name="Yamamoto K."/>
            <person name="Antonio B.A."/>
            <person name="Baba T."/>
            <person name="Sakata K."/>
            <person name="Nagamura Y."/>
            <person name="Aoki H."/>
            <person name="Arikawa K."/>
            <person name="Arita K."/>
            <person name="Bito T."/>
            <person name="Chiden Y."/>
            <person name="Fujitsuka N."/>
            <person name="Fukunaka R."/>
            <person name="Hamada M."/>
            <person name="Harada C."/>
            <person name="Hayashi A."/>
            <person name="Hijishita S."/>
            <person name="Honda M."/>
            <person name="Hosokawa S."/>
            <person name="Ichikawa Y."/>
            <person name="Idonuma A."/>
            <person name="Iijima M."/>
            <person name="Ikeda M."/>
            <person name="Ikeno M."/>
            <person name="Ito K."/>
            <person name="Ito S."/>
            <person name="Ito T."/>
            <person name="Ito Y."/>
            <person name="Ito Y."/>
            <person name="Iwabuchi A."/>
            <person name="Kamiya K."/>
            <person name="Karasawa W."/>
            <person name="Kurita K."/>
            <person name="Katagiri S."/>
            <person name="Kikuta A."/>
            <person name="Kobayashi H."/>
            <person name="Kobayashi N."/>
            <person name="Machita K."/>
            <person name="Maehara T."/>
            <person name="Masukawa M."/>
            <person name="Mizubayashi T."/>
            <person name="Mukai Y."/>
            <person name="Nagasaki H."/>
            <person name="Nagata Y."/>
            <person name="Naito S."/>
            <person name="Nakashima M."/>
            <person name="Nakama Y."/>
            <person name="Nakamichi Y."/>
            <person name="Nakamura M."/>
            <person name="Meguro A."/>
            <person name="Negishi M."/>
            <person name="Ohta I."/>
            <person name="Ohta T."/>
            <person name="Okamoto M."/>
            <person name="Ono N."/>
            <person name="Saji S."/>
            <person name="Sakaguchi M."/>
            <person name="Sakai K."/>
            <person name="Shibata M."/>
            <person name="Shimokawa T."/>
            <person name="Song J."/>
            <person name="Takazaki Y."/>
            <person name="Terasawa K."/>
            <person name="Tsugane M."/>
            <person name="Tsuji K."/>
            <person name="Ueda S."/>
            <person name="Waki K."/>
            <person name="Yamagata H."/>
            <person name="Yamamoto M."/>
            <person name="Yamamoto S."/>
            <person name="Yamane H."/>
            <person name="Yoshiki S."/>
            <person name="Yoshihara R."/>
            <person name="Yukawa K."/>
            <person name="Zhong H."/>
            <person name="Yano M."/>
            <person name="Yuan Q."/>
            <person name="Ouyang S."/>
            <person name="Liu J."/>
            <person name="Jones K.M."/>
            <person name="Gansberger K."/>
            <person name="Moffat K."/>
            <person name="Hill J."/>
            <person name="Bera J."/>
            <person name="Fadrosh D."/>
            <person name="Jin S."/>
            <person name="Johri S."/>
            <person name="Kim M."/>
            <person name="Overton L."/>
            <person name="Reardon M."/>
            <person name="Tsitrin T."/>
            <person name="Vuong H."/>
            <person name="Weaver B."/>
            <person name="Ciecko A."/>
            <person name="Tallon L."/>
            <person name="Jackson J."/>
            <person name="Pai G."/>
            <person name="Aken S.V."/>
            <person name="Utterback T."/>
            <person name="Reidmuller S."/>
            <person name="Feldblyum T."/>
            <person name="Hsiao J."/>
            <person name="Zismann V."/>
            <person name="Iobst S."/>
            <person name="de Vazeille A.R."/>
            <person name="Buell C.R."/>
            <person name="Ying K."/>
            <person name="Li Y."/>
            <person name="Lu T."/>
            <person name="Huang Y."/>
            <person name="Zhao Q."/>
            <person name="Feng Q."/>
            <person name="Zhang L."/>
            <person name="Zhu J."/>
            <person name="Weng Q."/>
            <person name="Mu J."/>
            <person name="Lu Y."/>
            <person name="Fan D."/>
            <person name="Liu Y."/>
            <person name="Guan J."/>
            <person name="Zhang Y."/>
            <person name="Yu S."/>
            <person name="Liu X."/>
            <person name="Zhang Y."/>
            <person name="Hong G."/>
            <person name="Han B."/>
            <person name="Choisne N."/>
            <person name="Demange N."/>
            <person name="Orjeda G."/>
            <person name="Samain S."/>
            <person name="Cattolico L."/>
            <person name="Pelletier E."/>
            <person name="Couloux A."/>
            <person name="Segurens B."/>
            <person name="Wincker P."/>
            <person name="D'Hont A."/>
            <person name="Scarpelli C."/>
            <person name="Weissenbach J."/>
            <person name="Salanoubat M."/>
            <person name="Quetier F."/>
            <person name="Yu Y."/>
            <person name="Kim H.R."/>
            <person name="Rambo T."/>
            <person name="Currie J."/>
            <person name="Collura K."/>
            <person name="Luo M."/>
            <person name="Yang T."/>
            <person name="Ammiraju J.S.S."/>
            <person name="Engler F."/>
            <person name="Soderlund C."/>
            <person name="Wing R.A."/>
            <person name="Palmer L.E."/>
            <person name="de la Bastide M."/>
            <person name="Spiegel L."/>
            <person name="Nascimento L."/>
            <person name="Zutavern T."/>
            <person name="O'Shaughnessy A."/>
            <person name="Dike S."/>
            <person name="Dedhia N."/>
            <person name="Preston R."/>
            <person name="Balija V."/>
            <person name="McCombie W.R."/>
            <person name="Chow T."/>
            <person name="Chen H."/>
            <person name="Chung M."/>
            <person name="Chen C."/>
            <person name="Shaw J."/>
            <person name="Wu H."/>
            <person name="Hsiao K."/>
            <person name="Chao Y."/>
            <person name="Chu M."/>
            <person name="Cheng C."/>
            <person name="Hour A."/>
            <person name="Lee P."/>
            <person name="Lin S."/>
            <person name="Lin Y."/>
            <person name="Liou J."/>
            <person name="Liu S."/>
            <person name="Hsing Y."/>
            <person name="Raghuvanshi S."/>
            <person name="Mohanty A."/>
            <person name="Bharti A.K."/>
            <person name="Gaur A."/>
            <person name="Gupta V."/>
            <person name="Kumar D."/>
            <person name="Ravi V."/>
            <person name="Vij S."/>
            <person name="Kapur A."/>
            <person name="Khurana P."/>
            <person name="Khurana P."/>
            <person name="Khurana J.P."/>
            <person name="Tyagi A.K."/>
            <person name="Gaikwad K."/>
            <person name="Singh A."/>
            <person name="Dalal V."/>
            <person name="Srivastava S."/>
            <person name="Dixit A."/>
            <person name="Pal A.K."/>
            <person name="Ghazi I.A."/>
            <person name="Yadav M."/>
            <person name="Pandit A."/>
            <person name="Bhargava A."/>
            <person name="Sureshbabu K."/>
            <person name="Batra K."/>
            <person name="Sharma T.R."/>
            <person name="Mohapatra T."/>
            <person name="Singh N.K."/>
            <person name="Messing J."/>
            <person name="Nelson A.B."/>
            <person name="Fuks G."/>
            <person name="Kavchok S."/>
            <person name="Keizer G."/>
            <person name="Linton E."/>
            <person name="Llaca V."/>
            <person name="Song R."/>
            <person name="Tanyolac B."/>
            <person name="Young S."/>
            <person name="Ho-Il K."/>
            <person name="Hahn J.H."/>
            <person name="Sangsakoo G."/>
            <person name="Vanavichit A."/>
            <person name="de Mattos Luiz.A.T."/>
            <person name="Zimmer P.D."/>
            <person name="Malone G."/>
            <person name="Dellagostin O."/>
            <person name="de Oliveira A.C."/>
            <person name="Bevan M."/>
            <person name="Bancroft I."/>
            <person name="Minx P."/>
            <person name="Cordum H."/>
            <person name="Wilson R."/>
            <person name="Cheng Z."/>
            <person name="Jin W."/>
            <person name="Jiang J."/>
            <person name="Leong S.A."/>
            <person name="Iwama H."/>
            <person name="Gojobori T."/>
            <person name="Itoh T."/>
            <person name="Niimura Y."/>
            <person name="Fujii Y."/>
            <person name="Habara T."/>
            <person name="Sakai H."/>
            <person name="Sato Y."/>
            <person name="Wilson G."/>
            <person name="Kumar K."/>
            <person name="McCouch S."/>
            <person name="Juretic N."/>
            <person name="Hoen D."/>
            <person name="Wright S."/>
            <person name="Bruskiewich R."/>
            <person name="Bureau T."/>
            <person name="Miyao A."/>
            <person name="Hirochika H."/>
            <person name="Nishikawa T."/>
            <person name="Kadowaki K."/>
            <person name="Sugiura M."/>
            <person name="Burr B."/>
            <person name="Sasaki T."/>
        </authorList>
    </citation>
    <scope>NUCLEOTIDE SEQUENCE [LARGE SCALE GENOMIC DNA]</scope>
    <source>
        <strain evidence="3">cv. Nipponbare</strain>
    </source>
</reference>
<feature type="compositionally biased region" description="Basic residues" evidence="1">
    <location>
        <begin position="123"/>
        <end position="133"/>
    </location>
</feature>
<feature type="region of interest" description="Disordered" evidence="1">
    <location>
        <begin position="266"/>
        <end position="300"/>
    </location>
</feature>
<dbReference type="AlphaFoldDB" id="Q5Z778"/>
<sequence>MSGLHVALSFPSYLPSSSLSLALALSRACGTPGTFCRAAHRKNGNTSGGGSGGRVRWTSATSLGATWRSLERSVTTGGPQRWWRRNVSRRNRMSRERQRAPAVAEGEGGEEEEEGGATASVGRSRRWRGGRRRRRLGWEEAAVARWPSPPTGHSPPRSPTRPASIRSCSASPRCPRTRSASGSMRTTRPTCRRFQVPDVAMRRRVRPLRRKKRSGGARLLAVTSPVPSLAAVEPATAAATAAAVASCRRGAALLLSRLARRALGRPPPFTARVATTVASPARRAEQREEERDKKRGKQRR</sequence>
<accession>Q5Z778</accession>
<evidence type="ECO:0000313" key="3">
    <source>
        <dbReference type="Proteomes" id="UP000000763"/>
    </source>
</evidence>
<reference evidence="3" key="2">
    <citation type="journal article" date="2008" name="Nucleic Acids Res.">
        <title>The rice annotation project database (RAP-DB): 2008 update.</title>
        <authorList>
            <consortium name="The rice annotation project (RAP)"/>
        </authorList>
    </citation>
    <scope>GENOME REANNOTATION</scope>
    <source>
        <strain evidence="3">cv. Nipponbare</strain>
    </source>
</reference>
<evidence type="ECO:0000313" key="2">
    <source>
        <dbReference type="EMBL" id="BAD61861.1"/>
    </source>
</evidence>
<feature type="compositionally biased region" description="Polar residues" evidence="1">
    <location>
        <begin position="178"/>
        <end position="189"/>
    </location>
</feature>
<organism evidence="2 3">
    <name type="scientific">Oryza sativa subsp. japonica</name>
    <name type="common">Rice</name>
    <dbReference type="NCBI Taxonomy" id="39947"/>
    <lineage>
        <taxon>Eukaryota</taxon>
        <taxon>Viridiplantae</taxon>
        <taxon>Streptophyta</taxon>
        <taxon>Embryophyta</taxon>
        <taxon>Tracheophyta</taxon>
        <taxon>Spermatophyta</taxon>
        <taxon>Magnoliopsida</taxon>
        <taxon>Liliopsida</taxon>
        <taxon>Poales</taxon>
        <taxon>Poaceae</taxon>
        <taxon>BOP clade</taxon>
        <taxon>Oryzoideae</taxon>
        <taxon>Oryzeae</taxon>
        <taxon>Oryzinae</taxon>
        <taxon>Oryza</taxon>
        <taxon>Oryza sativa</taxon>
    </lineage>
</organism>
<evidence type="ECO:0000256" key="1">
    <source>
        <dbReference type="SAM" id="MobiDB-lite"/>
    </source>
</evidence>
<feature type="region of interest" description="Disordered" evidence="1">
    <location>
        <begin position="89"/>
        <end position="133"/>
    </location>
</feature>
<feature type="region of interest" description="Disordered" evidence="1">
    <location>
        <begin position="145"/>
        <end position="191"/>
    </location>
</feature>
<gene>
    <name evidence="2" type="primary">P0421H01.12</name>
</gene>
<dbReference type="Proteomes" id="UP000000763">
    <property type="component" value="Chromosome 6"/>
</dbReference>
<name>Q5Z778_ORYSJ</name>
<proteinExistence type="predicted"/>
<feature type="compositionally biased region" description="Pro residues" evidence="1">
    <location>
        <begin position="147"/>
        <end position="159"/>
    </location>
</feature>
<protein>
    <submittedName>
        <fullName evidence="2">Uncharacterized protein</fullName>
    </submittedName>
</protein>